<keyword evidence="1 8" id="KW-0444">Lipid biosynthesis</keyword>
<accession>A0ABW0W172</accession>
<comment type="catalytic activity">
    <reaction evidence="8">
        <text>apo-[ACP] + CoA = holo-[ACP] + adenosine 3',5'-bisphosphate + H(+)</text>
        <dbReference type="Rhea" id="RHEA:12068"/>
        <dbReference type="Rhea" id="RHEA-COMP:9685"/>
        <dbReference type="Rhea" id="RHEA-COMP:9690"/>
        <dbReference type="ChEBI" id="CHEBI:15378"/>
        <dbReference type="ChEBI" id="CHEBI:29999"/>
        <dbReference type="ChEBI" id="CHEBI:57287"/>
        <dbReference type="ChEBI" id="CHEBI:58343"/>
        <dbReference type="ChEBI" id="CHEBI:64479"/>
        <dbReference type="EC" id="2.7.8.7"/>
    </reaction>
</comment>
<comment type="function">
    <text evidence="8">Transfers the 4'-phosphopantetheine moiety from coenzyme A to a Ser of acyl-carrier-protein.</text>
</comment>
<name>A0ABW0W172_9BACL</name>
<dbReference type="EC" id="2.7.8.7" evidence="8"/>
<evidence type="ECO:0000256" key="2">
    <source>
        <dbReference type="ARBA" id="ARBA00022679"/>
    </source>
</evidence>
<evidence type="ECO:0000256" key="6">
    <source>
        <dbReference type="ARBA" id="ARBA00023098"/>
    </source>
</evidence>
<dbReference type="EMBL" id="JBHSOW010000081">
    <property type="protein sequence ID" value="MFC5651891.1"/>
    <property type="molecule type" value="Genomic_DNA"/>
</dbReference>
<keyword evidence="5 8" id="KW-0460">Magnesium</keyword>
<dbReference type="InterPro" id="IPR037143">
    <property type="entry name" value="4-PPantetheinyl_Trfase_dom_sf"/>
</dbReference>
<reference evidence="11" key="1">
    <citation type="journal article" date="2019" name="Int. J. Syst. Evol. Microbiol.">
        <title>The Global Catalogue of Microorganisms (GCM) 10K type strain sequencing project: providing services to taxonomists for standard genome sequencing and annotation.</title>
        <authorList>
            <consortium name="The Broad Institute Genomics Platform"/>
            <consortium name="The Broad Institute Genome Sequencing Center for Infectious Disease"/>
            <person name="Wu L."/>
            <person name="Ma J."/>
        </authorList>
    </citation>
    <scope>NUCLEOTIDE SEQUENCE [LARGE SCALE GENOMIC DNA]</scope>
    <source>
        <strain evidence="11">CGMCC 1.3240</strain>
    </source>
</reference>
<keyword evidence="11" id="KW-1185">Reference proteome</keyword>
<evidence type="ECO:0000256" key="7">
    <source>
        <dbReference type="ARBA" id="ARBA00023160"/>
    </source>
</evidence>
<dbReference type="NCBIfam" id="TIGR00556">
    <property type="entry name" value="pantethn_trn"/>
    <property type="match status" value="1"/>
</dbReference>
<proteinExistence type="inferred from homology"/>
<keyword evidence="8" id="KW-0963">Cytoplasm</keyword>
<keyword evidence="6 8" id="KW-0443">Lipid metabolism</keyword>
<dbReference type="InterPro" id="IPR004568">
    <property type="entry name" value="Ppantetheine-prot_Trfase_dom"/>
</dbReference>
<dbReference type="InterPro" id="IPR008278">
    <property type="entry name" value="4-PPantetheinyl_Trfase_dom"/>
</dbReference>
<keyword evidence="3 8" id="KW-0479">Metal-binding</keyword>
<evidence type="ECO:0000259" key="9">
    <source>
        <dbReference type="Pfam" id="PF01648"/>
    </source>
</evidence>
<dbReference type="HAMAP" id="MF_00101">
    <property type="entry name" value="AcpS"/>
    <property type="match status" value="1"/>
</dbReference>
<dbReference type="RefSeq" id="WP_379190525.1">
    <property type="nucleotide sequence ID" value="NZ_JBHSOW010000081.1"/>
</dbReference>
<protein>
    <recommendedName>
        <fullName evidence="8">Holo-[acyl-carrier-protein] synthase</fullName>
        <shortName evidence="8">Holo-ACP synthase</shortName>
        <ecNumber evidence="8">2.7.8.7</ecNumber>
    </recommendedName>
    <alternativeName>
        <fullName evidence="8">4'-phosphopantetheinyl transferase AcpS</fullName>
    </alternativeName>
</protein>
<sequence length="132" mass="14398">MIVGIGHDITSLERVKKLLDGKAGPRFITRILTAAEQHMAAAVNGSRRIEFVAGRFAVKEAVSKAFGCGLGSRLAFHDIEVIRDQAGKPVCRLSEDAWERLGYSMNGTVIHVTITHDHSLASAFVVVERIDN</sequence>
<dbReference type="InterPro" id="IPR002582">
    <property type="entry name" value="ACPS"/>
</dbReference>
<keyword evidence="7 8" id="KW-0275">Fatty acid biosynthesis</keyword>
<feature type="domain" description="4'-phosphopantetheinyl transferase" evidence="9">
    <location>
        <begin position="4"/>
        <end position="97"/>
    </location>
</feature>
<organism evidence="10 11">
    <name type="scientific">Paenibacillus solisilvae</name>
    <dbReference type="NCBI Taxonomy" id="2486751"/>
    <lineage>
        <taxon>Bacteria</taxon>
        <taxon>Bacillati</taxon>
        <taxon>Bacillota</taxon>
        <taxon>Bacilli</taxon>
        <taxon>Bacillales</taxon>
        <taxon>Paenibacillaceae</taxon>
        <taxon>Paenibacillus</taxon>
    </lineage>
</organism>
<comment type="caution">
    <text evidence="10">The sequence shown here is derived from an EMBL/GenBank/DDBJ whole genome shotgun (WGS) entry which is preliminary data.</text>
</comment>
<evidence type="ECO:0000313" key="11">
    <source>
        <dbReference type="Proteomes" id="UP001596047"/>
    </source>
</evidence>
<dbReference type="SUPFAM" id="SSF56214">
    <property type="entry name" value="4'-phosphopantetheinyl transferase"/>
    <property type="match status" value="1"/>
</dbReference>
<evidence type="ECO:0000256" key="4">
    <source>
        <dbReference type="ARBA" id="ARBA00022832"/>
    </source>
</evidence>
<evidence type="ECO:0000256" key="5">
    <source>
        <dbReference type="ARBA" id="ARBA00022842"/>
    </source>
</evidence>
<dbReference type="Pfam" id="PF01648">
    <property type="entry name" value="ACPS"/>
    <property type="match status" value="1"/>
</dbReference>
<comment type="cofactor">
    <cofactor evidence="8">
        <name>Mg(2+)</name>
        <dbReference type="ChEBI" id="CHEBI:18420"/>
    </cofactor>
</comment>
<feature type="binding site" evidence="8">
    <location>
        <position position="60"/>
    </location>
    <ligand>
        <name>Mg(2+)</name>
        <dbReference type="ChEBI" id="CHEBI:18420"/>
    </ligand>
</feature>
<feature type="binding site" evidence="8">
    <location>
        <position position="8"/>
    </location>
    <ligand>
        <name>Mg(2+)</name>
        <dbReference type="ChEBI" id="CHEBI:18420"/>
    </ligand>
</feature>
<gene>
    <name evidence="8 10" type="primary">acpS</name>
    <name evidence="10" type="ORF">ACFPYJ_22765</name>
</gene>
<evidence type="ECO:0000256" key="3">
    <source>
        <dbReference type="ARBA" id="ARBA00022723"/>
    </source>
</evidence>
<keyword evidence="2 8" id="KW-0808">Transferase</keyword>
<evidence type="ECO:0000256" key="8">
    <source>
        <dbReference type="HAMAP-Rule" id="MF_00101"/>
    </source>
</evidence>
<keyword evidence="4 8" id="KW-0276">Fatty acid metabolism</keyword>
<evidence type="ECO:0000256" key="1">
    <source>
        <dbReference type="ARBA" id="ARBA00022516"/>
    </source>
</evidence>
<comment type="similarity">
    <text evidence="8">Belongs to the P-Pant transferase superfamily. AcpS family.</text>
</comment>
<dbReference type="Gene3D" id="3.90.470.20">
    <property type="entry name" value="4'-phosphopantetheinyl transferase domain"/>
    <property type="match status" value="1"/>
</dbReference>
<dbReference type="NCBIfam" id="TIGR00516">
    <property type="entry name" value="acpS"/>
    <property type="match status" value="1"/>
</dbReference>
<dbReference type="GO" id="GO:0008897">
    <property type="term" value="F:holo-[acyl-carrier-protein] synthase activity"/>
    <property type="evidence" value="ECO:0007669"/>
    <property type="project" value="UniProtKB-EC"/>
</dbReference>
<evidence type="ECO:0000313" key="10">
    <source>
        <dbReference type="EMBL" id="MFC5651891.1"/>
    </source>
</evidence>
<dbReference type="Proteomes" id="UP001596047">
    <property type="component" value="Unassembled WGS sequence"/>
</dbReference>
<comment type="subcellular location">
    <subcellularLocation>
        <location evidence="8">Cytoplasm</location>
    </subcellularLocation>
</comment>